<dbReference type="EMBL" id="PNBA02000004">
    <property type="protein sequence ID" value="KAG6426389.1"/>
    <property type="molecule type" value="Genomic_DNA"/>
</dbReference>
<accession>A0A8X9A4D5</accession>
<sequence>MNPVCQRHMLVSKNSNIIIGMASEVPSKDKCEREGDTLMEIVPLKKVEVASGSVSLFLGGMSEVKPGWPLLRHAMVCNTTSSQIQQVRQISVVQWVMRLPSRYGLFIENLTRKDYDSSNHDKGHQLDGEGGAIVPAGNEAVSVPSSRDCISRSLPKELEGLHEKHSTTCRLFKFRELELATSNFRQRSIIDFGLARWASPNSTYITFGYLAPEYFMYGKVNKRIDVYAYGVVLVALLSGRKPISSNCLKGQQSLVMGVLKLLRGDHEAVKWARLQVNASEGPVHIEVSNSVEGFDAIDDETISQSNMQSHLDLAMLGVEEDWLSLSSIEQRVSLEDYLCGRWSHSSSLD</sequence>
<dbReference type="Pfam" id="PF00069">
    <property type="entry name" value="Pkinase"/>
    <property type="match status" value="1"/>
</dbReference>
<protein>
    <recommendedName>
        <fullName evidence="1">Protein kinase domain-containing protein</fullName>
    </recommendedName>
</protein>
<dbReference type="SUPFAM" id="SSF56112">
    <property type="entry name" value="Protein kinase-like (PK-like)"/>
    <property type="match status" value="1"/>
</dbReference>
<reference evidence="2" key="1">
    <citation type="submission" date="2018-01" db="EMBL/GenBank/DDBJ databases">
        <authorList>
            <person name="Mao J.F."/>
        </authorList>
    </citation>
    <scope>NUCLEOTIDE SEQUENCE</scope>
    <source>
        <strain evidence="2">Huo1</strain>
        <tissue evidence="2">Leaf</tissue>
    </source>
</reference>
<feature type="domain" description="Protein kinase" evidence="1">
    <location>
        <begin position="11"/>
        <end position="349"/>
    </location>
</feature>
<dbReference type="AlphaFoldDB" id="A0A8X9A4D5"/>
<dbReference type="PANTHER" id="PTHR47987">
    <property type="entry name" value="OS08G0249100 PROTEIN"/>
    <property type="match status" value="1"/>
</dbReference>
<evidence type="ECO:0000313" key="2">
    <source>
        <dbReference type="EMBL" id="KAG6426389.1"/>
    </source>
</evidence>
<dbReference type="InterPro" id="IPR000719">
    <property type="entry name" value="Prot_kinase_dom"/>
</dbReference>
<evidence type="ECO:0000259" key="1">
    <source>
        <dbReference type="PROSITE" id="PS50011"/>
    </source>
</evidence>
<dbReference type="Proteomes" id="UP000298416">
    <property type="component" value="Unassembled WGS sequence"/>
</dbReference>
<reference evidence="2" key="2">
    <citation type="submission" date="2020-08" db="EMBL/GenBank/DDBJ databases">
        <title>Plant Genome Project.</title>
        <authorList>
            <person name="Zhang R.-G."/>
        </authorList>
    </citation>
    <scope>NUCLEOTIDE SEQUENCE</scope>
    <source>
        <strain evidence="2">Huo1</strain>
        <tissue evidence="2">Leaf</tissue>
    </source>
</reference>
<dbReference type="PANTHER" id="PTHR47987:SF5">
    <property type="entry name" value="PROTEIN KINASE DOMAIN-CONTAINING PROTEIN"/>
    <property type="match status" value="1"/>
</dbReference>
<dbReference type="InterPro" id="IPR011009">
    <property type="entry name" value="Kinase-like_dom_sf"/>
</dbReference>
<dbReference type="PROSITE" id="PS50011">
    <property type="entry name" value="PROTEIN_KINASE_DOM"/>
    <property type="match status" value="1"/>
</dbReference>
<organism evidence="2">
    <name type="scientific">Salvia splendens</name>
    <name type="common">Scarlet sage</name>
    <dbReference type="NCBI Taxonomy" id="180675"/>
    <lineage>
        <taxon>Eukaryota</taxon>
        <taxon>Viridiplantae</taxon>
        <taxon>Streptophyta</taxon>
        <taxon>Embryophyta</taxon>
        <taxon>Tracheophyta</taxon>
        <taxon>Spermatophyta</taxon>
        <taxon>Magnoliopsida</taxon>
        <taxon>eudicotyledons</taxon>
        <taxon>Gunneridae</taxon>
        <taxon>Pentapetalae</taxon>
        <taxon>asterids</taxon>
        <taxon>lamiids</taxon>
        <taxon>Lamiales</taxon>
        <taxon>Lamiaceae</taxon>
        <taxon>Nepetoideae</taxon>
        <taxon>Mentheae</taxon>
        <taxon>Salviinae</taxon>
        <taxon>Salvia</taxon>
        <taxon>Salvia subgen. Calosphace</taxon>
        <taxon>core Calosphace</taxon>
    </lineage>
</organism>
<keyword evidence="3" id="KW-1185">Reference proteome</keyword>
<dbReference type="GO" id="GO:0005524">
    <property type="term" value="F:ATP binding"/>
    <property type="evidence" value="ECO:0007669"/>
    <property type="project" value="InterPro"/>
</dbReference>
<evidence type="ECO:0000313" key="3">
    <source>
        <dbReference type="Proteomes" id="UP000298416"/>
    </source>
</evidence>
<proteinExistence type="predicted"/>
<name>A0A8X9A4D5_SALSN</name>
<dbReference type="GO" id="GO:0004672">
    <property type="term" value="F:protein kinase activity"/>
    <property type="evidence" value="ECO:0007669"/>
    <property type="project" value="InterPro"/>
</dbReference>
<gene>
    <name evidence="2" type="ORF">SASPL_110612</name>
</gene>
<dbReference type="Gene3D" id="1.10.510.10">
    <property type="entry name" value="Transferase(Phosphotransferase) domain 1"/>
    <property type="match status" value="1"/>
</dbReference>
<dbReference type="InterPro" id="IPR046958">
    <property type="entry name" value="RBK1/2/STUNTED"/>
</dbReference>
<comment type="caution">
    <text evidence="2">The sequence shown here is derived from an EMBL/GenBank/DDBJ whole genome shotgun (WGS) entry which is preliminary data.</text>
</comment>